<dbReference type="AlphaFoldDB" id="A0ABD3XXX1"/>
<evidence type="ECO:0000256" key="1">
    <source>
        <dbReference type="SAM" id="MobiDB-lite"/>
    </source>
</evidence>
<feature type="non-terminal residue" evidence="2">
    <location>
        <position position="261"/>
    </location>
</feature>
<sequence>MRSSCNTHMKASNPRVTPLPGLGTFSDILKQSILSYEVPKKDSASMILLENMFTTARLNKWTADIASLKSLLTDYSKTMKALQKKQKACWRTKAKVDQYELMIVTAQSALRFNFQQYEKRRESMQSLHVLLQERISQYEKCKSDYRDKLTKEQQLRQQLIKNENRLIQDIKDRVSEKIKESLFHLTTICCPLVLPEVDANALAAEICSINATHYNLFIPNDCSIYPQFNSRLCLPRKLSRKCSPSVDNESKENKPATLNTE</sequence>
<comment type="caution">
    <text evidence="2">The sequence shown here is derived from an EMBL/GenBank/DDBJ whole genome shotgun (WGS) entry which is preliminary data.</text>
</comment>
<keyword evidence="3" id="KW-1185">Reference proteome</keyword>
<dbReference type="Proteomes" id="UP001634394">
    <property type="component" value="Unassembled WGS sequence"/>
</dbReference>
<reference evidence="2 3" key="1">
    <citation type="submission" date="2024-11" db="EMBL/GenBank/DDBJ databases">
        <title>Chromosome-level genome assembly of the freshwater bivalve Anodonta woodiana.</title>
        <authorList>
            <person name="Chen X."/>
        </authorList>
    </citation>
    <scope>NUCLEOTIDE SEQUENCE [LARGE SCALE GENOMIC DNA]</scope>
    <source>
        <strain evidence="2">MN2024</strain>
        <tissue evidence="2">Gills</tissue>
    </source>
</reference>
<organism evidence="2 3">
    <name type="scientific">Sinanodonta woodiana</name>
    <name type="common">Chinese pond mussel</name>
    <name type="synonym">Anodonta woodiana</name>
    <dbReference type="NCBI Taxonomy" id="1069815"/>
    <lineage>
        <taxon>Eukaryota</taxon>
        <taxon>Metazoa</taxon>
        <taxon>Spiralia</taxon>
        <taxon>Lophotrochozoa</taxon>
        <taxon>Mollusca</taxon>
        <taxon>Bivalvia</taxon>
        <taxon>Autobranchia</taxon>
        <taxon>Heteroconchia</taxon>
        <taxon>Palaeoheterodonta</taxon>
        <taxon>Unionida</taxon>
        <taxon>Unionoidea</taxon>
        <taxon>Unionidae</taxon>
        <taxon>Unioninae</taxon>
        <taxon>Sinanodonta</taxon>
    </lineage>
</organism>
<evidence type="ECO:0000313" key="2">
    <source>
        <dbReference type="EMBL" id="KAL3889838.1"/>
    </source>
</evidence>
<name>A0ABD3XXX1_SINWO</name>
<accession>A0ABD3XXX1</accession>
<protein>
    <submittedName>
        <fullName evidence="2">Uncharacterized protein</fullName>
    </submittedName>
</protein>
<feature type="region of interest" description="Disordered" evidence="1">
    <location>
        <begin position="241"/>
        <end position="261"/>
    </location>
</feature>
<gene>
    <name evidence="2" type="ORF">ACJMK2_002165</name>
</gene>
<evidence type="ECO:0000313" key="3">
    <source>
        <dbReference type="Proteomes" id="UP001634394"/>
    </source>
</evidence>
<dbReference type="EMBL" id="JBJQND010000001">
    <property type="protein sequence ID" value="KAL3889838.1"/>
    <property type="molecule type" value="Genomic_DNA"/>
</dbReference>
<proteinExistence type="predicted"/>